<organism evidence="2 3">
    <name type="scientific">Tegillarca granosa</name>
    <name type="common">Malaysian cockle</name>
    <name type="synonym">Anadara granosa</name>
    <dbReference type="NCBI Taxonomy" id="220873"/>
    <lineage>
        <taxon>Eukaryota</taxon>
        <taxon>Metazoa</taxon>
        <taxon>Spiralia</taxon>
        <taxon>Lophotrochozoa</taxon>
        <taxon>Mollusca</taxon>
        <taxon>Bivalvia</taxon>
        <taxon>Autobranchia</taxon>
        <taxon>Pteriomorphia</taxon>
        <taxon>Arcoida</taxon>
        <taxon>Arcoidea</taxon>
        <taxon>Arcidae</taxon>
        <taxon>Tegillarca</taxon>
    </lineage>
</organism>
<dbReference type="PROSITE" id="PS51462">
    <property type="entry name" value="NUDIX"/>
    <property type="match status" value="1"/>
</dbReference>
<accession>A0ABQ9EMD6</accession>
<dbReference type="CDD" id="cd04678">
    <property type="entry name" value="NUDIX_MTH2_Nudt15"/>
    <property type="match status" value="1"/>
</dbReference>
<dbReference type="PANTHER" id="PTHR16099:SF5">
    <property type="entry name" value="NUCLEOTIDE TRIPHOSPHATE DIPHOSPHATASE NUDT15"/>
    <property type="match status" value="1"/>
</dbReference>
<evidence type="ECO:0000313" key="3">
    <source>
        <dbReference type="Proteomes" id="UP001217089"/>
    </source>
</evidence>
<dbReference type="Gene3D" id="3.90.79.10">
    <property type="entry name" value="Nucleoside Triphosphate Pyrophosphohydrolase"/>
    <property type="match status" value="1"/>
</dbReference>
<protein>
    <recommendedName>
        <fullName evidence="1">Nudix hydrolase domain-containing protein</fullName>
    </recommendedName>
</protein>
<dbReference type="InterPro" id="IPR000086">
    <property type="entry name" value="NUDIX_hydrolase_dom"/>
</dbReference>
<evidence type="ECO:0000259" key="1">
    <source>
        <dbReference type="PROSITE" id="PS51462"/>
    </source>
</evidence>
<dbReference type="PANTHER" id="PTHR16099">
    <property type="entry name" value="8-OXO-DGTP DIPHOSPHATES NUDT15"/>
    <property type="match status" value="1"/>
</dbReference>
<sequence>MSSTKPTDKAAKYRNRPNVGVGVFVTDPDHPNCVLLGRRKNASVGSGMFALPGGYLDFGEEWVDCGCRETLEETGLTLKNARYCTVVNAVVKEENYHHITFYVQGEIDKTKQATPKNLEPNKCDGWEWRDWDKDFPSDEQIFAPLRILRKTDPIKWGDIKRRSETEKGQKKKCEAEEHFALTAPVTLVGTDTQCTTGRHAVKYRQTPSEQGTYYGVGNAGTCSYAPPHLPPVASDSRINAFVALNYPQFAGSLACGMCFKVV</sequence>
<dbReference type="InterPro" id="IPR015797">
    <property type="entry name" value="NUDIX_hydrolase-like_dom_sf"/>
</dbReference>
<dbReference type="Proteomes" id="UP001217089">
    <property type="component" value="Unassembled WGS sequence"/>
</dbReference>
<comment type="caution">
    <text evidence="2">The sequence shown here is derived from an EMBL/GenBank/DDBJ whole genome shotgun (WGS) entry which is preliminary data.</text>
</comment>
<dbReference type="SUPFAM" id="SSF55811">
    <property type="entry name" value="Nudix"/>
    <property type="match status" value="1"/>
</dbReference>
<gene>
    <name evidence="2" type="ORF">KUTeg_018158</name>
</gene>
<reference evidence="2 3" key="1">
    <citation type="submission" date="2022-12" db="EMBL/GenBank/DDBJ databases">
        <title>Chromosome-level genome of Tegillarca granosa.</title>
        <authorList>
            <person name="Kim J."/>
        </authorList>
    </citation>
    <scope>NUCLEOTIDE SEQUENCE [LARGE SCALE GENOMIC DNA]</scope>
    <source>
        <strain evidence="2">Teg-2019</strain>
        <tissue evidence="2">Adductor muscle</tissue>
    </source>
</reference>
<dbReference type="EMBL" id="JARBDR010000903">
    <property type="protein sequence ID" value="KAJ8304575.1"/>
    <property type="molecule type" value="Genomic_DNA"/>
</dbReference>
<feature type="domain" description="Nudix hydrolase" evidence="1">
    <location>
        <begin position="14"/>
        <end position="152"/>
    </location>
</feature>
<proteinExistence type="predicted"/>
<dbReference type="Pfam" id="PF00293">
    <property type="entry name" value="NUDIX"/>
    <property type="match status" value="1"/>
</dbReference>
<evidence type="ECO:0000313" key="2">
    <source>
        <dbReference type="EMBL" id="KAJ8304575.1"/>
    </source>
</evidence>
<name>A0ABQ9EMD6_TEGGR</name>
<keyword evidence="3" id="KW-1185">Reference proteome</keyword>